<dbReference type="Proteomes" id="UP000199503">
    <property type="component" value="Unassembled WGS sequence"/>
</dbReference>
<evidence type="ECO:0000313" key="1">
    <source>
        <dbReference type="EMBL" id="SER50336.1"/>
    </source>
</evidence>
<evidence type="ECO:0000313" key="2">
    <source>
        <dbReference type="Proteomes" id="UP000199503"/>
    </source>
</evidence>
<reference evidence="2" key="1">
    <citation type="submission" date="2016-10" db="EMBL/GenBank/DDBJ databases">
        <authorList>
            <person name="Varghese N."/>
            <person name="Submissions S."/>
        </authorList>
    </citation>
    <scope>NUCLEOTIDE SEQUENCE [LARGE SCALE GENOMIC DNA]</scope>
    <source>
        <strain evidence="2">DSM 44437</strain>
    </source>
</reference>
<proteinExistence type="predicted"/>
<accession>A0A1H9PPT4</accession>
<sequence length="294" mass="31899">MPSTEHRARPPLGNFARTLRIAVRCVDAELRLATDLRAAAAAPPSSAELLRQVEPPLVFARLFAVVTAAAAGGSLHNTMPVSVMSALWWAGADTRTSGAAARLPLRYLRSLDIAEDLRRGWTTDLEETAVDLASRPSARSNAYAREAFMAARTCAPSDGPQWREFGRLYGLLADQAAANSAGDDRTPPLLLANACKVASTHLRHHMIRLGEEAGRNAAARTVLRDLSSTPGAVQLYDREIHDLHSRAVSTLAGLCEPNPYRLFLRSRLDGLLQHSLVRPREMVGSPVPRRPVAP</sequence>
<organism evidence="1 2">
    <name type="scientific">Lentzea albida</name>
    <dbReference type="NCBI Taxonomy" id="65499"/>
    <lineage>
        <taxon>Bacteria</taxon>
        <taxon>Bacillati</taxon>
        <taxon>Actinomycetota</taxon>
        <taxon>Actinomycetes</taxon>
        <taxon>Pseudonocardiales</taxon>
        <taxon>Pseudonocardiaceae</taxon>
        <taxon>Lentzea</taxon>
    </lineage>
</organism>
<dbReference type="OrthoDB" id="4601928at2"/>
<dbReference type="RefSeq" id="WP_143091679.1">
    <property type="nucleotide sequence ID" value="NZ_FOFV01000009.1"/>
</dbReference>
<name>A0A1H9PPT4_9PSEU</name>
<gene>
    <name evidence="1" type="ORF">SAMN04488000_109212</name>
</gene>
<dbReference type="AlphaFoldDB" id="A0A1H9PPT4"/>
<dbReference type="STRING" id="65499.SAMN04488000_109212"/>
<keyword evidence="2" id="KW-1185">Reference proteome</keyword>
<dbReference type="EMBL" id="FOFV01000009">
    <property type="protein sequence ID" value="SER50336.1"/>
    <property type="molecule type" value="Genomic_DNA"/>
</dbReference>
<protein>
    <submittedName>
        <fullName evidence="1">Uncharacterized protein</fullName>
    </submittedName>
</protein>